<organism evidence="14 15">
    <name type="scientific">Sphingopyxis lindanitolerans</name>
    <dbReference type="NCBI Taxonomy" id="2054227"/>
    <lineage>
        <taxon>Bacteria</taxon>
        <taxon>Pseudomonadati</taxon>
        <taxon>Pseudomonadota</taxon>
        <taxon>Alphaproteobacteria</taxon>
        <taxon>Sphingomonadales</taxon>
        <taxon>Sphingomonadaceae</taxon>
        <taxon>Sphingopyxis</taxon>
    </lineage>
</organism>
<keyword evidence="5" id="KW-0808">Transferase</keyword>
<sequence length="457" mass="48470">MRRGFFQSTTVRLALALLLVQVAALALGLTIIHRFTEATILADARTAAEVARDDFAEEYRQEGEAGLVRAIRDRLAARDDQNFVVLLKGPDGTTIAGNLTQWPATVGAAERWRRISLFREGGLAAEEMGIVTARLPEGRVLLTGEVLEAQAQLARASQAAFLYALAAGILLAAIVAALAAWILARRVDAFARAAAAIAGGKLDARVVRDETGDAFDRLGISINAMLDRIETLVGELRMVTDSMAHDLRSPVSRLKAMLEQALGRTEDESATAALASAIDEADSLHRLLDTALEISRAEAGIGRDQFARFALTPLLEDLAEVYGPLAEDEGFAIRVEAPDALDVVAHREMLLRALSNLIDNALKYASGGSVIALAAVRGAGNEVMLSVADDGPGIPEDRIGEAAKRFVRLDPARGGSGAGLGLSLAQTIAHMHDGRMAIARADPHGTIVTLCLPIASD</sequence>
<feature type="transmembrane region" description="Helical" evidence="11">
    <location>
        <begin position="160"/>
        <end position="184"/>
    </location>
</feature>
<dbReference type="EMBL" id="PHFW01000002">
    <property type="protein sequence ID" value="PQM28800.1"/>
    <property type="molecule type" value="Genomic_DNA"/>
</dbReference>
<dbReference type="AlphaFoldDB" id="A0A2S8B8Y4"/>
<proteinExistence type="predicted"/>
<dbReference type="CDD" id="cd00082">
    <property type="entry name" value="HisKA"/>
    <property type="match status" value="1"/>
</dbReference>
<dbReference type="SMART" id="SM00387">
    <property type="entry name" value="HATPase_c"/>
    <property type="match status" value="1"/>
</dbReference>
<dbReference type="PANTHER" id="PTHR45436">
    <property type="entry name" value="SENSOR HISTIDINE KINASE YKOH"/>
    <property type="match status" value="1"/>
</dbReference>
<dbReference type="SUPFAM" id="SSF55874">
    <property type="entry name" value="ATPase domain of HSP90 chaperone/DNA topoisomerase II/histidine kinase"/>
    <property type="match status" value="1"/>
</dbReference>
<evidence type="ECO:0000256" key="6">
    <source>
        <dbReference type="ARBA" id="ARBA00022692"/>
    </source>
</evidence>
<dbReference type="Gene3D" id="1.10.287.130">
    <property type="match status" value="1"/>
</dbReference>
<accession>A0A2S8B8Y4</accession>
<dbReference type="GO" id="GO:0000155">
    <property type="term" value="F:phosphorelay sensor kinase activity"/>
    <property type="evidence" value="ECO:0007669"/>
    <property type="project" value="InterPro"/>
</dbReference>
<evidence type="ECO:0000313" key="15">
    <source>
        <dbReference type="Proteomes" id="UP000238954"/>
    </source>
</evidence>
<evidence type="ECO:0000256" key="11">
    <source>
        <dbReference type="SAM" id="Phobius"/>
    </source>
</evidence>
<name>A0A2S8B8Y4_9SPHN</name>
<dbReference type="InterPro" id="IPR036097">
    <property type="entry name" value="HisK_dim/P_sf"/>
</dbReference>
<dbReference type="InterPro" id="IPR004358">
    <property type="entry name" value="Sig_transdc_His_kin-like_C"/>
</dbReference>
<dbReference type="Proteomes" id="UP000238954">
    <property type="component" value="Chromosome"/>
</dbReference>
<feature type="domain" description="HAMP" evidence="13">
    <location>
        <begin position="181"/>
        <end position="234"/>
    </location>
</feature>
<dbReference type="PRINTS" id="PR00344">
    <property type="entry name" value="BCTRLSENSOR"/>
</dbReference>
<dbReference type="EC" id="2.7.13.3" evidence="3"/>
<evidence type="ECO:0000259" key="12">
    <source>
        <dbReference type="PROSITE" id="PS50109"/>
    </source>
</evidence>
<dbReference type="SMART" id="SM00304">
    <property type="entry name" value="HAMP"/>
    <property type="match status" value="1"/>
</dbReference>
<protein>
    <recommendedName>
        <fullName evidence="3">histidine kinase</fullName>
        <ecNumber evidence="3">2.7.13.3</ecNumber>
    </recommendedName>
</protein>
<dbReference type="RefSeq" id="WP_105998966.1">
    <property type="nucleotide sequence ID" value="NZ_CM009578.1"/>
</dbReference>
<comment type="catalytic activity">
    <reaction evidence="1">
        <text>ATP + protein L-histidine = ADP + protein N-phospho-L-histidine.</text>
        <dbReference type="EC" id="2.7.13.3"/>
    </reaction>
</comment>
<keyword evidence="6 11" id="KW-0812">Transmembrane</keyword>
<evidence type="ECO:0000256" key="1">
    <source>
        <dbReference type="ARBA" id="ARBA00000085"/>
    </source>
</evidence>
<evidence type="ECO:0000256" key="8">
    <source>
        <dbReference type="ARBA" id="ARBA00022989"/>
    </source>
</evidence>
<comment type="subcellular location">
    <subcellularLocation>
        <location evidence="2">Membrane</location>
    </subcellularLocation>
</comment>
<dbReference type="PROSITE" id="PS50109">
    <property type="entry name" value="HIS_KIN"/>
    <property type="match status" value="1"/>
</dbReference>
<keyword evidence="7 14" id="KW-0418">Kinase</keyword>
<evidence type="ECO:0000259" key="13">
    <source>
        <dbReference type="PROSITE" id="PS50885"/>
    </source>
</evidence>
<gene>
    <name evidence="14" type="ORF">CVO77_10285</name>
</gene>
<evidence type="ECO:0000256" key="10">
    <source>
        <dbReference type="ARBA" id="ARBA00023136"/>
    </source>
</evidence>
<dbReference type="SUPFAM" id="SSF47384">
    <property type="entry name" value="Homodimeric domain of signal transducing histidine kinase"/>
    <property type="match status" value="1"/>
</dbReference>
<dbReference type="CDD" id="cd00075">
    <property type="entry name" value="HATPase"/>
    <property type="match status" value="1"/>
</dbReference>
<evidence type="ECO:0000256" key="2">
    <source>
        <dbReference type="ARBA" id="ARBA00004370"/>
    </source>
</evidence>
<feature type="domain" description="Histidine kinase" evidence="12">
    <location>
        <begin position="242"/>
        <end position="456"/>
    </location>
</feature>
<evidence type="ECO:0000256" key="9">
    <source>
        <dbReference type="ARBA" id="ARBA00023012"/>
    </source>
</evidence>
<dbReference type="OrthoDB" id="9815202at2"/>
<dbReference type="InterPro" id="IPR003660">
    <property type="entry name" value="HAMP_dom"/>
</dbReference>
<dbReference type="InterPro" id="IPR036890">
    <property type="entry name" value="HATPase_C_sf"/>
</dbReference>
<dbReference type="InterPro" id="IPR005467">
    <property type="entry name" value="His_kinase_dom"/>
</dbReference>
<dbReference type="PROSITE" id="PS50885">
    <property type="entry name" value="HAMP"/>
    <property type="match status" value="1"/>
</dbReference>
<evidence type="ECO:0000313" key="14">
    <source>
        <dbReference type="EMBL" id="PQM28800.1"/>
    </source>
</evidence>
<keyword evidence="10 11" id="KW-0472">Membrane</keyword>
<reference evidence="15" key="1">
    <citation type="submission" date="2017-11" db="EMBL/GenBank/DDBJ databases">
        <title>The complete genome sequence of Sphingopyxis pomeranensis sp. nov. strain WS5A3p.</title>
        <authorList>
            <person name="Kaminski M.A."/>
        </authorList>
    </citation>
    <scope>NUCLEOTIDE SEQUENCE [LARGE SCALE GENOMIC DNA]</scope>
    <source>
        <strain evidence="15">WS5A3p</strain>
    </source>
</reference>
<dbReference type="SMART" id="SM00388">
    <property type="entry name" value="HisKA"/>
    <property type="match status" value="1"/>
</dbReference>
<evidence type="ECO:0000256" key="7">
    <source>
        <dbReference type="ARBA" id="ARBA00022777"/>
    </source>
</evidence>
<dbReference type="Pfam" id="PF00512">
    <property type="entry name" value="HisKA"/>
    <property type="match status" value="1"/>
</dbReference>
<dbReference type="InterPro" id="IPR003594">
    <property type="entry name" value="HATPase_dom"/>
</dbReference>
<dbReference type="Pfam" id="PF02518">
    <property type="entry name" value="HATPase_c"/>
    <property type="match status" value="1"/>
</dbReference>
<dbReference type="InterPro" id="IPR003661">
    <property type="entry name" value="HisK_dim/P_dom"/>
</dbReference>
<keyword evidence="4" id="KW-0597">Phosphoprotein</keyword>
<dbReference type="GO" id="GO:0005886">
    <property type="term" value="C:plasma membrane"/>
    <property type="evidence" value="ECO:0007669"/>
    <property type="project" value="TreeGrafter"/>
</dbReference>
<dbReference type="PANTHER" id="PTHR45436:SF8">
    <property type="entry name" value="HISTIDINE KINASE"/>
    <property type="match status" value="1"/>
</dbReference>
<evidence type="ECO:0000256" key="4">
    <source>
        <dbReference type="ARBA" id="ARBA00022553"/>
    </source>
</evidence>
<keyword evidence="8 11" id="KW-1133">Transmembrane helix</keyword>
<dbReference type="Gene3D" id="6.10.340.10">
    <property type="match status" value="1"/>
</dbReference>
<keyword evidence="9" id="KW-0902">Two-component regulatory system</keyword>
<keyword evidence="15" id="KW-1185">Reference proteome</keyword>
<dbReference type="Gene3D" id="3.30.565.10">
    <property type="entry name" value="Histidine kinase-like ATPase, C-terminal domain"/>
    <property type="match status" value="1"/>
</dbReference>
<comment type="caution">
    <text evidence="14">The sequence shown here is derived from an EMBL/GenBank/DDBJ whole genome shotgun (WGS) entry which is preliminary data.</text>
</comment>
<evidence type="ECO:0000256" key="5">
    <source>
        <dbReference type="ARBA" id="ARBA00022679"/>
    </source>
</evidence>
<dbReference type="InterPro" id="IPR050428">
    <property type="entry name" value="TCS_sensor_his_kinase"/>
</dbReference>
<evidence type="ECO:0000256" key="3">
    <source>
        <dbReference type="ARBA" id="ARBA00012438"/>
    </source>
</evidence>